<accession>A0A1K0I9R5</accession>
<protein>
    <submittedName>
        <fullName evidence="2">Uncharacterized protein</fullName>
    </submittedName>
</protein>
<dbReference type="EMBL" id="FMSH01000042">
    <property type="protein sequence ID" value="SCU73891.1"/>
    <property type="molecule type" value="Genomic_DNA"/>
</dbReference>
<evidence type="ECO:0000313" key="2">
    <source>
        <dbReference type="EMBL" id="SCU73891.1"/>
    </source>
</evidence>
<proteinExistence type="predicted"/>
<evidence type="ECO:0000256" key="1">
    <source>
        <dbReference type="SAM" id="MobiDB-lite"/>
    </source>
</evidence>
<feature type="compositionally biased region" description="Basic and acidic residues" evidence="1">
    <location>
        <begin position="19"/>
        <end position="33"/>
    </location>
</feature>
<name>A0A1K0I9R5_CUPNE</name>
<dbReference type="AlphaFoldDB" id="A0A1K0I9R5"/>
<sequence length="59" mass="6613">MIDDWFSTNSTAPVDNFVEKSRRLAGKPRETRDPPASGLPLQFFQILKNQGLANIPRIG</sequence>
<gene>
    <name evidence="2" type="ORF">CNECB9_1360024</name>
</gene>
<reference evidence="2" key="1">
    <citation type="submission" date="2016-09" db="EMBL/GenBank/DDBJ databases">
        <authorList>
            <person name="Capua I."/>
            <person name="De Benedictis P."/>
            <person name="Joannis T."/>
            <person name="Lombin L.H."/>
            <person name="Cattoli G."/>
        </authorList>
    </citation>
    <scope>NUCLEOTIDE SEQUENCE</scope>
    <source>
        <strain evidence="2">B9</strain>
    </source>
</reference>
<feature type="region of interest" description="Disordered" evidence="1">
    <location>
        <begin position="19"/>
        <end position="38"/>
    </location>
</feature>
<organism evidence="2">
    <name type="scientific">Cupriavidus necator</name>
    <name type="common">Alcaligenes eutrophus</name>
    <name type="synonym">Ralstonia eutropha</name>
    <dbReference type="NCBI Taxonomy" id="106590"/>
    <lineage>
        <taxon>Bacteria</taxon>
        <taxon>Pseudomonadati</taxon>
        <taxon>Pseudomonadota</taxon>
        <taxon>Betaproteobacteria</taxon>
        <taxon>Burkholderiales</taxon>
        <taxon>Burkholderiaceae</taxon>
        <taxon>Cupriavidus</taxon>
    </lineage>
</organism>